<organism evidence="1">
    <name type="scientific">Anguilla anguilla</name>
    <name type="common">European freshwater eel</name>
    <name type="synonym">Muraena anguilla</name>
    <dbReference type="NCBI Taxonomy" id="7936"/>
    <lineage>
        <taxon>Eukaryota</taxon>
        <taxon>Metazoa</taxon>
        <taxon>Chordata</taxon>
        <taxon>Craniata</taxon>
        <taxon>Vertebrata</taxon>
        <taxon>Euteleostomi</taxon>
        <taxon>Actinopterygii</taxon>
        <taxon>Neopterygii</taxon>
        <taxon>Teleostei</taxon>
        <taxon>Anguilliformes</taxon>
        <taxon>Anguillidae</taxon>
        <taxon>Anguilla</taxon>
    </lineage>
</organism>
<accession>A0A0E9UGN8</accession>
<reference evidence="1" key="1">
    <citation type="submission" date="2014-11" db="EMBL/GenBank/DDBJ databases">
        <authorList>
            <person name="Amaro Gonzalez C."/>
        </authorList>
    </citation>
    <scope>NUCLEOTIDE SEQUENCE</scope>
</reference>
<evidence type="ECO:0000313" key="1">
    <source>
        <dbReference type="EMBL" id="JAH65044.1"/>
    </source>
</evidence>
<proteinExistence type="predicted"/>
<dbReference type="AlphaFoldDB" id="A0A0E9UGN8"/>
<protein>
    <submittedName>
        <fullName evidence="1">Uncharacterized protein</fullName>
    </submittedName>
</protein>
<name>A0A0E9UGN8_ANGAN</name>
<reference evidence="1" key="2">
    <citation type="journal article" date="2015" name="Fish Shellfish Immunol.">
        <title>Early steps in the European eel (Anguilla anguilla)-Vibrio vulnificus interaction in the gills: Role of the RtxA13 toxin.</title>
        <authorList>
            <person name="Callol A."/>
            <person name="Pajuelo D."/>
            <person name="Ebbesson L."/>
            <person name="Teles M."/>
            <person name="MacKenzie S."/>
            <person name="Amaro C."/>
        </authorList>
    </citation>
    <scope>NUCLEOTIDE SEQUENCE</scope>
</reference>
<sequence length="54" mass="6219">MPEYTRLAAVILISRVRSSQTDQIYERKRERRGKAALQVQMHFSSPPTLTASSR</sequence>
<dbReference type="EMBL" id="GBXM01043533">
    <property type="protein sequence ID" value="JAH65044.1"/>
    <property type="molecule type" value="Transcribed_RNA"/>
</dbReference>